<comment type="caution">
    <text evidence="3">The sequence shown here is derived from an EMBL/GenBank/DDBJ whole genome shotgun (WGS) entry which is preliminary data.</text>
</comment>
<evidence type="ECO:0008006" key="5">
    <source>
        <dbReference type="Google" id="ProtNLM"/>
    </source>
</evidence>
<dbReference type="EMBL" id="LFZO01000073">
    <property type="protein sequence ID" value="KXT14827.1"/>
    <property type="molecule type" value="Genomic_DNA"/>
</dbReference>
<gene>
    <name evidence="3" type="ORF">AC579_4073</name>
</gene>
<sequence>MTSVALSFVIAHLPFYTATSIIEDWLTLGPHPVIATCFARCVSPNPQHLDAPPCLNRTDNGHCVTHKQHQRRRPSTGLIIVHHETRRLQGKGREALCATECGGEEGVSKADDQRPPSPDTSSSPVT</sequence>
<evidence type="ECO:0000313" key="4">
    <source>
        <dbReference type="Proteomes" id="UP000073492"/>
    </source>
</evidence>
<accession>A0A139IJ92</accession>
<reference evidence="3 4" key="1">
    <citation type="submission" date="2015-07" db="EMBL/GenBank/DDBJ databases">
        <title>Comparative genomics of the Sigatoka disease complex on banana suggests a link between parallel evolutionary changes in Pseudocercospora fijiensis and Pseudocercospora eumusae and increased virulence on the banana host.</title>
        <authorList>
            <person name="Chang T.-C."/>
            <person name="Salvucci A."/>
            <person name="Crous P.W."/>
            <person name="Stergiopoulos I."/>
        </authorList>
    </citation>
    <scope>NUCLEOTIDE SEQUENCE [LARGE SCALE GENOMIC DNA]</scope>
    <source>
        <strain evidence="3 4">CBS 116634</strain>
    </source>
</reference>
<dbReference type="OrthoDB" id="74360at2759"/>
<evidence type="ECO:0000313" key="3">
    <source>
        <dbReference type="EMBL" id="KXT14823.1"/>
    </source>
</evidence>
<organism evidence="3 4">
    <name type="scientific">Pseudocercospora musae</name>
    <dbReference type="NCBI Taxonomy" id="113226"/>
    <lineage>
        <taxon>Eukaryota</taxon>
        <taxon>Fungi</taxon>
        <taxon>Dikarya</taxon>
        <taxon>Ascomycota</taxon>
        <taxon>Pezizomycotina</taxon>
        <taxon>Dothideomycetes</taxon>
        <taxon>Dothideomycetidae</taxon>
        <taxon>Mycosphaerellales</taxon>
        <taxon>Mycosphaerellaceae</taxon>
        <taxon>Pseudocercospora</taxon>
    </lineage>
</organism>
<feature type="chain" id="PRO_5007807166" description="Secreted protein" evidence="2">
    <location>
        <begin position="21"/>
        <end position="126"/>
    </location>
</feature>
<dbReference type="Proteomes" id="UP000073492">
    <property type="component" value="Unassembled WGS sequence"/>
</dbReference>
<feature type="signal peptide" evidence="2">
    <location>
        <begin position="1"/>
        <end position="20"/>
    </location>
</feature>
<dbReference type="EMBL" id="LFZO01000073">
    <property type="protein sequence ID" value="KXT14825.1"/>
    <property type="molecule type" value="Genomic_DNA"/>
</dbReference>
<proteinExistence type="predicted"/>
<dbReference type="AlphaFoldDB" id="A0A139IJ92"/>
<dbReference type="EMBL" id="LFZO01000073">
    <property type="protein sequence ID" value="KXT14829.1"/>
    <property type="molecule type" value="Genomic_DNA"/>
</dbReference>
<evidence type="ECO:0000256" key="1">
    <source>
        <dbReference type="SAM" id="MobiDB-lite"/>
    </source>
</evidence>
<name>A0A139IJ92_9PEZI</name>
<dbReference type="EMBL" id="LFZO01000073">
    <property type="protein sequence ID" value="KXT14823.1"/>
    <property type="molecule type" value="Genomic_DNA"/>
</dbReference>
<feature type="region of interest" description="Disordered" evidence="1">
    <location>
        <begin position="102"/>
        <end position="126"/>
    </location>
</feature>
<keyword evidence="4" id="KW-1185">Reference proteome</keyword>
<protein>
    <recommendedName>
        <fullName evidence="5">Secreted protein</fullName>
    </recommendedName>
</protein>
<keyword evidence="2" id="KW-0732">Signal</keyword>
<evidence type="ECO:0000256" key="2">
    <source>
        <dbReference type="SAM" id="SignalP"/>
    </source>
</evidence>